<name>A0A6J4V7V0_9DEIN</name>
<organism evidence="1">
    <name type="scientific">uncultured Truepera sp</name>
    <dbReference type="NCBI Taxonomy" id="543023"/>
    <lineage>
        <taxon>Bacteria</taxon>
        <taxon>Thermotogati</taxon>
        <taxon>Deinococcota</taxon>
        <taxon>Deinococci</taxon>
        <taxon>Trueperales</taxon>
        <taxon>Trueperaceae</taxon>
        <taxon>Truepera</taxon>
        <taxon>environmental samples</taxon>
    </lineage>
</organism>
<sequence>MIHRLPLDTVLFDSAVHDFATVDRQTTRCPDAFENAPTPIRIRMPVTFTRAQFAPLHGDRTQHLRTRPQPIGSQNSRALIVSSFILDNEALPCRRGFEGDAAFTKDVAMADRKFALFCKKECLRIQAVLVSENEGAAVSLEHHLRVKKVALPNFDGGADQR</sequence>
<dbReference type="EMBL" id="CADCWP010000090">
    <property type="protein sequence ID" value="CAA9567876.1"/>
    <property type="molecule type" value="Genomic_DNA"/>
</dbReference>
<evidence type="ECO:0000313" key="1">
    <source>
        <dbReference type="EMBL" id="CAA9567876.1"/>
    </source>
</evidence>
<gene>
    <name evidence="1" type="ORF">AVDCRST_MAG86-1358</name>
</gene>
<reference evidence="1" key="1">
    <citation type="submission" date="2020-02" db="EMBL/GenBank/DDBJ databases">
        <authorList>
            <person name="Meier V. D."/>
        </authorList>
    </citation>
    <scope>NUCLEOTIDE SEQUENCE</scope>
    <source>
        <strain evidence="1">AVDCRST_MAG86</strain>
    </source>
</reference>
<protein>
    <submittedName>
        <fullName evidence="1">Uncharacterized protein</fullName>
    </submittedName>
</protein>
<proteinExistence type="predicted"/>
<accession>A0A6J4V7V0</accession>
<dbReference type="AlphaFoldDB" id="A0A6J4V7V0"/>